<reference evidence="1" key="1">
    <citation type="journal article" date="2019" name="bioRxiv">
        <title>The Genome of the Zebra Mussel, Dreissena polymorpha: A Resource for Invasive Species Research.</title>
        <authorList>
            <person name="McCartney M.A."/>
            <person name="Auch B."/>
            <person name="Kono T."/>
            <person name="Mallez S."/>
            <person name="Zhang Y."/>
            <person name="Obille A."/>
            <person name="Becker A."/>
            <person name="Abrahante J.E."/>
            <person name="Garbe J."/>
            <person name="Badalamenti J.P."/>
            <person name="Herman A."/>
            <person name="Mangelson H."/>
            <person name="Liachko I."/>
            <person name="Sullivan S."/>
            <person name="Sone E.D."/>
            <person name="Koren S."/>
            <person name="Silverstein K.A.T."/>
            <person name="Beckman K.B."/>
            <person name="Gohl D.M."/>
        </authorList>
    </citation>
    <scope>NUCLEOTIDE SEQUENCE</scope>
    <source>
        <strain evidence="1">Duluth1</strain>
        <tissue evidence="1">Whole animal</tissue>
    </source>
</reference>
<gene>
    <name evidence="1" type="ORF">DPMN_156967</name>
</gene>
<dbReference type="AlphaFoldDB" id="A0A9D4FV69"/>
<dbReference type="EMBL" id="JAIWYP010000007">
    <property type="protein sequence ID" value="KAH3803265.1"/>
    <property type="molecule type" value="Genomic_DNA"/>
</dbReference>
<evidence type="ECO:0000313" key="1">
    <source>
        <dbReference type="EMBL" id="KAH3803265.1"/>
    </source>
</evidence>
<accession>A0A9D4FV69</accession>
<protein>
    <submittedName>
        <fullName evidence="1">Uncharacterized protein</fullName>
    </submittedName>
</protein>
<dbReference type="Proteomes" id="UP000828390">
    <property type="component" value="Unassembled WGS sequence"/>
</dbReference>
<reference evidence="1" key="2">
    <citation type="submission" date="2020-11" db="EMBL/GenBank/DDBJ databases">
        <authorList>
            <person name="McCartney M.A."/>
            <person name="Auch B."/>
            <person name="Kono T."/>
            <person name="Mallez S."/>
            <person name="Becker A."/>
            <person name="Gohl D.M."/>
            <person name="Silverstein K.A.T."/>
            <person name="Koren S."/>
            <person name="Bechman K.B."/>
            <person name="Herman A."/>
            <person name="Abrahante J.E."/>
            <person name="Garbe J."/>
        </authorList>
    </citation>
    <scope>NUCLEOTIDE SEQUENCE</scope>
    <source>
        <strain evidence="1">Duluth1</strain>
        <tissue evidence="1">Whole animal</tissue>
    </source>
</reference>
<organism evidence="1 2">
    <name type="scientific">Dreissena polymorpha</name>
    <name type="common">Zebra mussel</name>
    <name type="synonym">Mytilus polymorpha</name>
    <dbReference type="NCBI Taxonomy" id="45954"/>
    <lineage>
        <taxon>Eukaryota</taxon>
        <taxon>Metazoa</taxon>
        <taxon>Spiralia</taxon>
        <taxon>Lophotrochozoa</taxon>
        <taxon>Mollusca</taxon>
        <taxon>Bivalvia</taxon>
        <taxon>Autobranchia</taxon>
        <taxon>Heteroconchia</taxon>
        <taxon>Euheterodonta</taxon>
        <taxon>Imparidentia</taxon>
        <taxon>Neoheterodontei</taxon>
        <taxon>Myida</taxon>
        <taxon>Dreissenoidea</taxon>
        <taxon>Dreissenidae</taxon>
        <taxon>Dreissena</taxon>
    </lineage>
</organism>
<evidence type="ECO:0000313" key="2">
    <source>
        <dbReference type="Proteomes" id="UP000828390"/>
    </source>
</evidence>
<sequence length="54" mass="6614">MLQVRRAHRRETEPPLYRVVLSRRLLRPSNRIIHDCCQYGCSRRWQRPGRPDLD</sequence>
<proteinExistence type="predicted"/>
<comment type="caution">
    <text evidence="1">The sequence shown here is derived from an EMBL/GenBank/DDBJ whole genome shotgun (WGS) entry which is preliminary data.</text>
</comment>
<keyword evidence="2" id="KW-1185">Reference proteome</keyword>
<name>A0A9D4FV69_DREPO</name>